<dbReference type="PANTHER" id="PTHR36531:SF6">
    <property type="entry name" value="DNA REPLICATION ATP-DEPENDENT HELICASE_NUCLEASE DNA2"/>
    <property type="match status" value="1"/>
</dbReference>
<keyword evidence="9 13" id="KW-0408">Iron</keyword>
<dbReference type="NCBIfam" id="TIGR00372">
    <property type="entry name" value="cas4"/>
    <property type="match status" value="1"/>
</dbReference>
<dbReference type="AlphaFoldDB" id="A0A0M9DMH6"/>
<dbReference type="Proteomes" id="UP000037977">
    <property type="component" value="Unassembled WGS sequence"/>
</dbReference>
<keyword evidence="12 13" id="KW-0464">Manganese</keyword>
<protein>
    <recommendedName>
        <fullName evidence="4 13">CRISPR-associated exonuclease Cas4</fullName>
        <ecNumber evidence="3 13">3.1.12.1</ecNumber>
    </recommendedName>
</protein>
<comment type="function">
    <text evidence="13">CRISPR (clustered regularly interspaced short palindromic repeat) is an adaptive immune system that provides protection against mobile genetic elements (viruses, transposable elements and conjugative plasmids). CRISPR clusters contain sequences complementary to antecedent mobile elements and target invading nucleic acids. CRISPR clusters are transcribed and processed into CRISPR RNA (crRNA).</text>
</comment>
<name>A0A0M9DMH6_9BACI</name>
<dbReference type="InterPro" id="IPR011604">
    <property type="entry name" value="PDDEXK-like_dom_sf"/>
</dbReference>
<evidence type="ECO:0000313" key="15">
    <source>
        <dbReference type="EMBL" id="KOY83400.1"/>
    </source>
</evidence>
<dbReference type="GO" id="GO:0004527">
    <property type="term" value="F:exonuclease activity"/>
    <property type="evidence" value="ECO:0007669"/>
    <property type="project" value="UniProtKB-KW"/>
</dbReference>
<evidence type="ECO:0000256" key="1">
    <source>
        <dbReference type="ARBA" id="ARBA00001966"/>
    </source>
</evidence>
<dbReference type="PATRIC" id="fig|33935.3.peg.1289"/>
<reference evidence="15 16" key="1">
    <citation type="submission" date="2015-07" db="EMBL/GenBank/DDBJ databases">
        <title>Genome sequencing project for genomic taxonomy and phylogenomics of Bacillus-like bacteria.</title>
        <authorList>
            <person name="Liu B."/>
            <person name="Wang J."/>
            <person name="Zhu Y."/>
            <person name="Liu G."/>
            <person name="Chen Q."/>
            <person name="Chen Z."/>
            <person name="Che J."/>
            <person name="Ge C."/>
            <person name="Shi H."/>
            <person name="Pan Z."/>
            <person name="Liu X."/>
        </authorList>
    </citation>
    <scope>NUCLEOTIDE SEQUENCE [LARGE SCALE GENOMIC DNA]</scope>
    <source>
        <strain evidence="15 16">DSM 54</strain>
    </source>
</reference>
<keyword evidence="6 13" id="KW-0479">Metal-binding</keyword>
<feature type="domain" description="DUF83" evidence="14">
    <location>
        <begin position="16"/>
        <end position="202"/>
    </location>
</feature>
<dbReference type="STRING" id="33935.ADM90_09055"/>
<dbReference type="Gene3D" id="3.90.320.10">
    <property type="match status" value="1"/>
</dbReference>
<keyword evidence="11 13" id="KW-0051">Antiviral defense</keyword>
<dbReference type="Pfam" id="PF01930">
    <property type="entry name" value="Cas_Cas4"/>
    <property type="match status" value="1"/>
</dbReference>
<dbReference type="RefSeq" id="WP_053994643.1">
    <property type="nucleotide sequence ID" value="NZ_CP065643.1"/>
</dbReference>
<proteinExistence type="inferred from homology"/>
<evidence type="ECO:0000256" key="11">
    <source>
        <dbReference type="ARBA" id="ARBA00023118"/>
    </source>
</evidence>
<dbReference type="PANTHER" id="PTHR36531">
    <property type="entry name" value="CRISPR-ASSOCIATED EXONUCLEASE CAS4"/>
    <property type="match status" value="1"/>
</dbReference>
<dbReference type="InterPro" id="IPR051827">
    <property type="entry name" value="Cas4_exonuclease"/>
</dbReference>
<sequence length="219" mass="25937">MSWTENNEDNYLLLSGIQHFRFCQRQWALIHIEQQWEDNVKTIEGQHIHEKADQPFIREKRGNKLIVRAMQVRSHALKTTGICDVVEFIQDQQGIELIDEEGKYIPVPVEYKRGKPKAGKEDVVQLVAQAMCLEEMLACEVPKAYLFYDEIKRRVEVEITNELRDEVRFIFKQMHNYYDRRHTPKVKPGKHCKSCSLENICLPTLIDSTPVRQYMERFL</sequence>
<dbReference type="GO" id="GO:0051607">
    <property type="term" value="P:defense response to virus"/>
    <property type="evidence" value="ECO:0007669"/>
    <property type="project" value="UniProtKB-KW"/>
</dbReference>
<keyword evidence="5 13" id="KW-0540">Nuclease</keyword>
<dbReference type="EC" id="3.1.12.1" evidence="3 13"/>
<dbReference type="InterPro" id="IPR022765">
    <property type="entry name" value="Dna2/Cas4_DUF83"/>
</dbReference>
<dbReference type="GO" id="GO:0051536">
    <property type="term" value="F:iron-sulfur cluster binding"/>
    <property type="evidence" value="ECO:0007669"/>
    <property type="project" value="UniProtKB-KW"/>
</dbReference>
<accession>A0A0M9DMH6</accession>
<dbReference type="EMBL" id="LGCI01000005">
    <property type="protein sequence ID" value="KOY83400.1"/>
    <property type="molecule type" value="Genomic_DNA"/>
</dbReference>
<dbReference type="OrthoDB" id="9781776at2"/>
<dbReference type="GO" id="GO:0046872">
    <property type="term" value="F:metal ion binding"/>
    <property type="evidence" value="ECO:0007669"/>
    <property type="project" value="UniProtKB-KW"/>
</dbReference>
<comment type="similarity">
    <text evidence="2 13">Belongs to the CRISPR-associated exonuclease Cas4 family.</text>
</comment>
<comment type="cofactor">
    <cofactor evidence="13">
        <name>Mg(2+)</name>
        <dbReference type="ChEBI" id="CHEBI:18420"/>
    </cofactor>
    <cofactor evidence="13">
        <name>Mn(2+)</name>
        <dbReference type="ChEBI" id="CHEBI:29035"/>
    </cofactor>
    <text evidence="13">Mg(2+) or Mn(2+) required for ssDNA cleavage activity.</text>
</comment>
<dbReference type="InterPro" id="IPR013343">
    <property type="entry name" value="CRISPR-assoc_prot_Cas4"/>
</dbReference>
<evidence type="ECO:0000256" key="8">
    <source>
        <dbReference type="ARBA" id="ARBA00022839"/>
    </source>
</evidence>
<evidence type="ECO:0000256" key="4">
    <source>
        <dbReference type="ARBA" id="ARBA00020049"/>
    </source>
</evidence>
<organism evidence="15 16">
    <name type="scientific">Lysinibacillus macroides</name>
    <dbReference type="NCBI Taxonomy" id="33935"/>
    <lineage>
        <taxon>Bacteria</taxon>
        <taxon>Bacillati</taxon>
        <taxon>Bacillota</taxon>
        <taxon>Bacilli</taxon>
        <taxon>Bacillales</taxon>
        <taxon>Bacillaceae</taxon>
        <taxon>Lysinibacillus</taxon>
    </lineage>
</organism>
<keyword evidence="16" id="KW-1185">Reference proteome</keyword>
<comment type="cofactor">
    <cofactor evidence="1">
        <name>[4Fe-4S] cluster</name>
        <dbReference type="ChEBI" id="CHEBI:49883"/>
    </cofactor>
</comment>
<keyword evidence="10 13" id="KW-0411">Iron-sulfur</keyword>
<evidence type="ECO:0000313" key="16">
    <source>
        <dbReference type="Proteomes" id="UP000037977"/>
    </source>
</evidence>
<evidence type="ECO:0000256" key="5">
    <source>
        <dbReference type="ARBA" id="ARBA00022722"/>
    </source>
</evidence>
<evidence type="ECO:0000256" key="7">
    <source>
        <dbReference type="ARBA" id="ARBA00022801"/>
    </source>
</evidence>
<evidence type="ECO:0000256" key="3">
    <source>
        <dbReference type="ARBA" id="ARBA00012768"/>
    </source>
</evidence>
<gene>
    <name evidence="15" type="ORF">ADM90_09055</name>
</gene>
<comment type="cofactor">
    <cofactor evidence="13">
        <name>iron-sulfur cluster</name>
        <dbReference type="ChEBI" id="CHEBI:30408"/>
    </cofactor>
</comment>
<evidence type="ECO:0000259" key="14">
    <source>
        <dbReference type="Pfam" id="PF01930"/>
    </source>
</evidence>
<evidence type="ECO:0000256" key="9">
    <source>
        <dbReference type="ARBA" id="ARBA00023004"/>
    </source>
</evidence>
<evidence type="ECO:0000256" key="12">
    <source>
        <dbReference type="ARBA" id="ARBA00023211"/>
    </source>
</evidence>
<evidence type="ECO:0000256" key="13">
    <source>
        <dbReference type="RuleBase" id="RU365022"/>
    </source>
</evidence>
<evidence type="ECO:0000256" key="6">
    <source>
        <dbReference type="ARBA" id="ARBA00022723"/>
    </source>
</evidence>
<evidence type="ECO:0000256" key="10">
    <source>
        <dbReference type="ARBA" id="ARBA00023014"/>
    </source>
</evidence>
<keyword evidence="7 13" id="KW-0378">Hydrolase</keyword>
<comment type="caution">
    <text evidence="15">The sequence shown here is derived from an EMBL/GenBank/DDBJ whole genome shotgun (WGS) entry which is preliminary data.</text>
</comment>
<keyword evidence="8 13" id="KW-0269">Exonuclease</keyword>
<evidence type="ECO:0000256" key="2">
    <source>
        <dbReference type="ARBA" id="ARBA00009189"/>
    </source>
</evidence>